<feature type="chain" id="PRO_5045005257" description="Carboxylic ester hydrolase" evidence="3">
    <location>
        <begin position="20"/>
        <end position="564"/>
    </location>
</feature>
<comment type="caution">
    <text evidence="5">The sequence shown here is derived from an EMBL/GenBank/DDBJ whole genome shotgun (WGS) entry which is preliminary data.</text>
</comment>
<evidence type="ECO:0000313" key="6">
    <source>
        <dbReference type="Proteomes" id="UP001562354"/>
    </source>
</evidence>
<dbReference type="InterPro" id="IPR029058">
    <property type="entry name" value="AB_hydrolase_fold"/>
</dbReference>
<evidence type="ECO:0000313" key="5">
    <source>
        <dbReference type="EMBL" id="KAL1303153.1"/>
    </source>
</evidence>
<evidence type="ECO:0000256" key="2">
    <source>
        <dbReference type="ARBA" id="ARBA00022801"/>
    </source>
</evidence>
<dbReference type="PANTHER" id="PTHR11559">
    <property type="entry name" value="CARBOXYLESTERASE"/>
    <property type="match status" value="1"/>
</dbReference>
<keyword evidence="3" id="KW-0732">Signal</keyword>
<dbReference type="SUPFAM" id="SSF53474">
    <property type="entry name" value="alpha/beta-Hydrolases"/>
    <property type="match status" value="1"/>
</dbReference>
<evidence type="ECO:0000256" key="1">
    <source>
        <dbReference type="ARBA" id="ARBA00005964"/>
    </source>
</evidence>
<feature type="domain" description="Carboxylesterase type B" evidence="4">
    <location>
        <begin position="41"/>
        <end position="558"/>
    </location>
</feature>
<evidence type="ECO:0000256" key="3">
    <source>
        <dbReference type="RuleBase" id="RU361235"/>
    </source>
</evidence>
<reference evidence="5 6" key="1">
    <citation type="submission" date="2024-07" db="EMBL/GenBank/DDBJ databases">
        <title>Draft sequence of the Neodothiora populina.</title>
        <authorList>
            <person name="Drown D.D."/>
            <person name="Schuette U.S."/>
            <person name="Buechlein A.B."/>
            <person name="Rusch D.R."/>
            <person name="Winton L.W."/>
            <person name="Adams G.A."/>
        </authorList>
    </citation>
    <scope>NUCLEOTIDE SEQUENCE [LARGE SCALE GENOMIC DNA]</scope>
    <source>
        <strain evidence="5 6">CPC 39397</strain>
    </source>
</reference>
<proteinExistence type="inferred from homology"/>
<comment type="similarity">
    <text evidence="1 3">Belongs to the type-B carboxylesterase/lipase family.</text>
</comment>
<dbReference type="InterPro" id="IPR050309">
    <property type="entry name" value="Type-B_Carboxylest/Lipase"/>
</dbReference>
<dbReference type="Gene3D" id="3.40.50.1820">
    <property type="entry name" value="alpha/beta hydrolase"/>
    <property type="match status" value="1"/>
</dbReference>
<evidence type="ECO:0000259" key="4">
    <source>
        <dbReference type="Pfam" id="PF00135"/>
    </source>
</evidence>
<keyword evidence="6" id="KW-1185">Reference proteome</keyword>
<protein>
    <recommendedName>
        <fullName evidence="3">Carboxylic ester hydrolase</fullName>
        <ecNumber evidence="3">3.1.1.-</ecNumber>
    </recommendedName>
</protein>
<name>A0ABR3PAF7_9PEZI</name>
<dbReference type="RefSeq" id="XP_069199428.1">
    <property type="nucleotide sequence ID" value="XM_069346558.1"/>
</dbReference>
<dbReference type="EC" id="3.1.1.-" evidence="3"/>
<dbReference type="Pfam" id="PF00135">
    <property type="entry name" value="COesterase"/>
    <property type="match status" value="1"/>
</dbReference>
<organism evidence="5 6">
    <name type="scientific">Neodothiora populina</name>
    <dbReference type="NCBI Taxonomy" id="2781224"/>
    <lineage>
        <taxon>Eukaryota</taxon>
        <taxon>Fungi</taxon>
        <taxon>Dikarya</taxon>
        <taxon>Ascomycota</taxon>
        <taxon>Pezizomycotina</taxon>
        <taxon>Dothideomycetes</taxon>
        <taxon>Dothideomycetidae</taxon>
        <taxon>Dothideales</taxon>
        <taxon>Dothioraceae</taxon>
        <taxon>Neodothiora</taxon>
    </lineage>
</organism>
<dbReference type="InterPro" id="IPR019826">
    <property type="entry name" value="Carboxylesterase_B_AS"/>
</dbReference>
<dbReference type="EMBL" id="JBFMKM010000010">
    <property type="protein sequence ID" value="KAL1303153.1"/>
    <property type="molecule type" value="Genomic_DNA"/>
</dbReference>
<keyword evidence="2 3" id="KW-0378">Hydrolase</keyword>
<accession>A0ABR3PAF7</accession>
<dbReference type="InterPro" id="IPR002018">
    <property type="entry name" value="CarbesteraseB"/>
</dbReference>
<dbReference type="GeneID" id="95980281"/>
<sequence length="564" mass="60364">MVALTTLSALAALLCTVGALNTSLPIVDLGYELHQGSYEAEGRYYNFSNIRYAAPPVGELRFAKPQPPAVNRSVVQTGDQGRICAQASPSWATASGQWLGAYLANGTTNFSSSLFESKGPFQAPPQDPMTSEDCLFLDVMAPQSIFDNAGKSAGAPVLVWIYGGGYIGGSKISEGSPSGLLKRSNNGVVYVALNYRLGAFGWLSGSTLQANGTANAGLHDQRLALKWVQDNIHLFGGDPNQVTVFGESAGGGSIMHHITAYGGKQGPAPFARAIAQSPAWFPMVSSVSQENIFNDFLHYANVSTIEQARKLPFEALQRANLQQVANSYIGGVTYGPVVDGDYAPALPGQLLARGHFDKSVKVMAGHNGDEGIIFTDPLVKDEATFEDFILTALPSLSSYPKALDHITKVLYPPIFDGSQAQGYRTQVARAAALIGEIGFTCNTFYLNKGFSNNTHAYMFAAPPALHAMDVEYTYYCGNSSGTPGSSVSTPGQANLAYGLQTYITNFAQYGNPNGNGSSTSTPVPYFPVYGNNATIQVLNVTDFHTMRDTEANPRCAWWQKGLYF</sequence>
<feature type="signal peptide" evidence="3">
    <location>
        <begin position="1"/>
        <end position="19"/>
    </location>
</feature>
<dbReference type="Proteomes" id="UP001562354">
    <property type="component" value="Unassembled WGS sequence"/>
</dbReference>
<dbReference type="PROSITE" id="PS00122">
    <property type="entry name" value="CARBOXYLESTERASE_B_1"/>
    <property type="match status" value="1"/>
</dbReference>
<gene>
    <name evidence="5" type="ORF">AAFC00_006582</name>
</gene>